<dbReference type="STRING" id="1499687.BN1080_00404"/>
<evidence type="ECO:0000313" key="2">
    <source>
        <dbReference type="EMBL" id="CEG21493.1"/>
    </source>
</evidence>
<feature type="domain" description="GmrSD restriction endonucleases N-terminal" evidence="1">
    <location>
        <begin position="11"/>
        <end position="217"/>
    </location>
</feature>
<keyword evidence="3" id="KW-1185">Reference proteome</keyword>
<dbReference type="Pfam" id="PF03235">
    <property type="entry name" value="GmrSD_N"/>
    <property type="match status" value="1"/>
</dbReference>
<evidence type="ECO:0000259" key="1">
    <source>
        <dbReference type="Pfam" id="PF03235"/>
    </source>
</evidence>
<protein>
    <recommendedName>
        <fullName evidence="1">GmrSD restriction endonucleases N-terminal domain-containing protein</fullName>
    </recommendedName>
</protein>
<dbReference type="EMBL" id="CCXS01000001">
    <property type="protein sequence ID" value="CEG21493.1"/>
    <property type="molecule type" value="Genomic_DNA"/>
</dbReference>
<accession>A0A098EGV0</accession>
<name>A0A098EGV0_9BACL</name>
<dbReference type="InterPro" id="IPR004919">
    <property type="entry name" value="GmrSD_N"/>
</dbReference>
<evidence type="ECO:0000313" key="3">
    <source>
        <dbReference type="Proteomes" id="UP000043699"/>
    </source>
</evidence>
<dbReference type="AlphaFoldDB" id="A0A098EGV0"/>
<dbReference type="PANTHER" id="PTHR37292:SF2">
    <property type="entry name" value="DUF262 DOMAIN-CONTAINING PROTEIN"/>
    <property type="match status" value="1"/>
</dbReference>
<dbReference type="PANTHER" id="PTHR37292">
    <property type="entry name" value="VNG6097C"/>
    <property type="match status" value="1"/>
</dbReference>
<gene>
    <name evidence="2" type="ORF">BN1080_00404</name>
</gene>
<reference evidence="2 3" key="1">
    <citation type="submission" date="2014-09" db="EMBL/GenBank/DDBJ databases">
        <authorList>
            <person name="Urmite Genomes Urmite Genomes"/>
        </authorList>
    </citation>
    <scope>NUCLEOTIDE SEQUENCE [LARGE SCALE GENOMIC DNA]</scope>
    <source>
        <strain evidence="2 3">ES2</strain>
    </source>
</reference>
<sequence length="538" mass="62290">MIQPEPQSIGLSSLLNNIESGRIKIPQFQREYVWEKKAASQLLDSIAKGFPIGTFILWETQEELRSVRNIGNHLLPDTPVGHIAQYVLDGQQRITSLYTCFKGLSINKNGKMEDFSDIYLDLEAEEDGEIVTIDYEMGKPTRYIKIYDLLYGKISTLAKIYTEEGLEKIDFYKARFTSYQFSSVVLKNAPLEVATEVFTRLNVGGKTLTLFEIMVAKTYDQEKKFDLAEKFDLLMDDIGEDYKTISSSTILQTISLILKKDCTRKQILKLDKVSFIEIWEPATLAVKKAIDYFKNQYGIPVSKILPYDALLAPFSYFFFYHPDRPLDRKKEYLQDFFWRVALSERYSSGVETKLGQDVKKIEKILDYQLPSYDYEVNISADKIIEQGWFSTGRSFIKALLCLFASKGPKSFADNTKVHIDNAWLQIATSKNYHHFFPKAYLKGKEDEYYINHILNITIVDDFLNKRVIRAKAPSIYMSDFKRNNTELSKTMESHLIDLNNFGIWDNDYDTFFNKRAELISKELNSKLILKNKKPIADS</sequence>
<dbReference type="OrthoDB" id="9798761at2"/>
<proteinExistence type="predicted"/>
<dbReference type="Proteomes" id="UP000043699">
    <property type="component" value="Unassembled WGS sequence"/>
</dbReference>
<organism evidence="2 3">
    <name type="scientific">Planococcus massiliensis</name>
    <dbReference type="NCBI Taxonomy" id="1499687"/>
    <lineage>
        <taxon>Bacteria</taxon>
        <taxon>Bacillati</taxon>
        <taxon>Bacillota</taxon>
        <taxon>Bacilli</taxon>
        <taxon>Bacillales</taxon>
        <taxon>Caryophanaceae</taxon>
        <taxon>Planococcus</taxon>
    </lineage>
</organism>